<dbReference type="AlphaFoldDB" id="A0A8D9LCL4"/>
<proteinExistence type="predicted"/>
<name>A0A8D9LCL4_PARDI</name>
<evidence type="ECO:0000313" key="1">
    <source>
        <dbReference type="EMBL" id="CUO91209.1"/>
    </source>
</evidence>
<reference evidence="1 2" key="1">
    <citation type="submission" date="2015-09" db="EMBL/GenBank/DDBJ databases">
        <authorList>
            <consortium name="Pathogen Informatics"/>
        </authorList>
    </citation>
    <scope>NUCLEOTIDE SEQUENCE [LARGE SCALE GENOMIC DNA]</scope>
    <source>
        <strain evidence="1 2">2789STDY5608822</strain>
    </source>
</reference>
<dbReference type="EMBL" id="CYYK01000013">
    <property type="protein sequence ID" value="CUO91209.1"/>
    <property type="molecule type" value="Genomic_DNA"/>
</dbReference>
<gene>
    <name evidence="1" type="ORF">ERS852380_03438</name>
</gene>
<sequence length="69" mass="8167">MFLGKHVRLFGKVAHVFKKTRTCFSMEDKEGSKDKKNFYNNSLLPHHVRKIVNIHKAEKSFPFFTVSQR</sequence>
<organism evidence="1 2">
    <name type="scientific">Parabacteroides distasonis</name>
    <dbReference type="NCBI Taxonomy" id="823"/>
    <lineage>
        <taxon>Bacteria</taxon>
        <taxon>Pseudomonadati</taxon>
        <taxon>Bacteroidota</taxon>
        <taxon>Bacteroidia</taxon>
        <taxon>Bacteroidales</taxon>
        <taxon>Tannerellaceae</taxon>
        <taxon>Parabacteroides</taxon>
    </lineage>
</organism>
<evidence type="ECO:0000313" key="2">
    <source>
        <dbReference type="Proteomes" id="UP000095455"/>
    </source>
</evidence>
<accession>A0A8D9LCL4</accession>
<protein>
    <submittedName>
        <fullName evidence="1">Uncharacterized protein</fullName>
    </submittedName>
</protein>
<dbReference type="Proteomes" id="UP000095455">
    <property type="component" value="Unassembled WGS sequence"/>
</dbReference>
<comment type="caution">
    <text evidence="1">The sequence shown here is derived from an EMBL/GenBank/DDBJ whole genome shotgun (WGS) entry which is preliminary data.</text>
</comment>